<keyword evidence="1" id="KW-0285">Flavoprotein</keyword>
<dbReference type="InterPro" id="IPR050172">
    <property type="entry name" value="SsuD_RutA_monooxygenase"/>
</dbReference>
<evidence type="ECO:0000313" key="7">
    <source>
        <dbReference type="Proteomes" id="UP000287177"/>
    </source>
</evidence>
<evidence type="ECO:0000259" key="5">
    <source>
        <dbReference type="Pfam" id="PF00296"/>
    </source>
</evidence>
<dbReference type="SUPFAM" id="SSF51679">
    <property type="entry name" value="Bacterial luciferase-like"/>
    <property type="match status" value="1"/>
</dbReference>
<dbReference type="InterPro" id="IPR036661">
    <property type="entry name" value="Luciferase-like_sf"/>
</dbReference>
<evidence type="ECO:0000256" key="4">
    <source>
        <dbReference type="ARBA" id="ARBA00023033"/>
    </source>
</evidence>
<dbReference type="Proteomes" id="UP000287177">
    <property type="component" value="Unassembled WGS sequence"/>
</dbReference>
<dbReference type="InterPro" id="IPR011251">
    <property type="entry name" value="Luciferase-like_dom"/>
</dbReference>
<dbReference type="PANTHER" id="PTHR42847">
    <property type="entry name" value="ALKANESULFONATE MONOOXYGENASE"/>
    <property type="match status" value="1"/>
</dbReference>
<evidence type="ECO:0000313" key="6">
    <source>
        <dbReference type="EMBL" id="RWA22573.1"/>
    </source>
</evidence>
<reference evidence="6 7" key="1">
    <citation type="submission" date="2013-06" db="EMBL/GenBank/DDBJ databases">
        <title>The draft sequence of the Mycobacterium elephantis genome.</title>
        <authorList>
            <person name="Pettersson F.B."/>
            <person name="Das S."/>
            <person name="Dasgupta S."/>
            <person name="Bhattacharya A."/>
            <person name="Kirsebom L.A."/>
        </authorList>
    </citation>
    <scope>NUCLEOTIDE SEQUENCE [LARGE SCALE GENOMIC DNA]</scope>
    <source>
        <strain evidence="6 7">DSM 44368</strain>
    </source>
</reference>
<feature type="domain" description="Luciferase-like" evidence="5">
    <location>
        <begin position="27"/>
        <end position="264"/>
    </location>
</feature>
<evidence type="ECO:0000256" key="1">
    <source>
        <dbReference type="ARBA" id="ARBA00022630"/>
    </source>
</evidence>
<sequence length="322" mass="33995">MTVASDAHRTRPLRFGLHTALPRGPGLAEFAVAVEDAGFDVLTIPDHLVASLSPFAGAAAAATATTRLRTGTLVLNNDLRHPVEVARETATVAAVSGGRFELGLGAGHMKSEYDAAGIPFDSGQVRVDRLVESVQVIRSLLAGEPVDVDGAHYRVHAGAGSLVAAPGVRVPILVGGNGTRVLRLAGRVADIAGLAGFSHNRDATKVNLTHFDATGLENRITVVREAAGDRFDAVELNALIQFVVVTDDREAAAAELAATFGGVSPELLLDSPFVLLGTHDQMAETLVARQQRFGVSYWTVFDEWVGRSSAMPDIAEVINRLR</sequence>
<name>A0A439DYD4_9MYCO</name>
<dbReference type="PANTHER" id="PTHR42847:SF4">
    <property type="entry name" value="ALKANESULFONATE MONOOXYGENASE-RELATED"/>
    <property type="match status" value="1"/>
</dbReference>
<dbReference type="Gene3D" id="3.20.20.30">
    <property type="entry name" value="Luciferase-like domain"/>
    <property type="match status" value="1"/>
</dbReference>
<comment type="caution">
    <text evidence="6">The sequence shown here is derived from an EMBL/GenBank/DDBJ whole genome shotgun (WGS) entry which is preliminary data.</text>
</comment>
<dbReference type="InterPro" id="IPR019923">
    <property type="entry name" value="Lucif-like_OxRdtase_MSMEG_2516"/>
</dbReference>
<evidence type="ECO:0000256" key="3">
    <source>
        <dbReference type="ARBA" id="ARBA00023002"/>
    </source>
</evidence>
<keyword evidence="2" id="KW-0288">FMN</keyword>
<protein>
    <recommendedName>
        <fullName evidence="5">Luciferase-like domain-containing protein</fullName>
    </recommendedName>
</protein>
<accession>A0A439DYD4</accession>
<dbReference type="GO" id="GO:0046306">
    <property type="term" value="P:alkanesulfonate catabolic process"/>
    <property type="evidence" value="ECO:0007669"/>
    <property type="project" value="TreeGrafter"/>
</dbReference>
<dbReference type="RefSeq" id="WP_128107408.1">
    <property type="nucleotide sequence ID" value="NZ_ATDN01000004.1"/>
</dbReference>
<dbReference type="Pfam" id="PF00296">
    <property type="entry name" value="Bac_luciferase"/>
    <property type="match status" value="1"/>
</dbReference>
<proteinExistence type="predicted"/>
<keyword evidence="3" id="KW-0560">Oxidoreductase</keyword>
<dbReference type="NCBIfam" id="TIGR03621">
    <property type="entry name" value="F420_MSMEG_2516"/>
    <property type="match status" value="1"/>
</dbReference>
<keyword evidence="4" id="KW-0503">Monooxygenase</keyword>
<dbReference type="EMBL" id="ATDN01000004">
    <property type="protein sequence ID" value="RWA22573.1"/>
    <property type="molecule type" value="Genomic_DNA"/>
</dbReference>
<dbReference type="GO" id="GO:0008726">
    <property type="term" value="F:alkanesulfonate monooxygenase activity"/>
    <property type="evidence" value="ECO:0007669"/>
    <property type="project" value="TreeGrafter"/>
</dbReference>
<dbReference type="AlphaFoldDB" id="A0A439DYD4"/>
<keyword evidence="7" id="KW-1185">Reference proteome</keyword>
<organism evidence="6 7">
    <name type="scientific">Mycolicibacterium elephantis DSM 44368</name>
    <dbReference type="NCBI Taxonomy" id="1335622"/>
    <lineage>
        <taxon>Bacteria</taxon>
        <taxon>Bacillati</taxon>
        <taxon>Actinomycetota</taxon>
        <taxon>Actinomycetes</taxon>
        <taxon>Mycobacteriales</taxon>
        <taxon>Mycobacteriaceae</taxon>
        <taxon>Mycolicibacterium</taxon>
    </lineage>
</organism>
<gene>
    <name evidence="6" type="ORF">MELE44368_12420</name>
</gene>
<evidence type="ECO:0000256" key="2">
    <source>
        <dbReference type="ARBA" id="ARBA00022643"/>
    </source>
</evidence>